<evidence type="ECO:0000256" key="1">
    <source>
        <dbReference type="ARBA" id="ARBA00006484"/>
    </source>
</evidence>
<dbReference type="AlphaFoldDB" id="A0A1V3C205"/>
<dbReference type="PRINTS" id="PR00081">
    <property type="entry name" value="GDHRDH"/>
</dbReference>
<comment type="similarity">
    <text evidence="1 4">Belongs to the short-chain dehydrogenases/reductases (SDR) family.</text>
</comment>
<dbReference type="Gene3D" id="3.40.50.720">
    <property type="entry name" value="NAD(P)-binding Rossmann-like Domain"/>
    <property type="match status" value="1"/>
</dbReference>
<dbReference type="InterPro" id="IPR036291">
    <property type="entry name" value="NAD(P)-bd_dom_sf"/>
</dbReference>
<dbReference type="STRING" id="501010.NOSIN_14305"/>
<dbReference type="SUPFAM" id="SSF51735">
    <property type="entry name" value="NAD(P)-binding Rossmann-fold domains"/>
    <property type="match status" value="1"/>
</dbReference>
<dbReference type="PRINTS" id="PR00080">
    <property type="entry name" value="SDRFAMILY"/>
</dbReference>
<evidence type="ECO:0000256" key="3">
    <source>
        <dbReference type="ARBA" id="ARBA00023002"/>
    </source>
</evidence>
<proteinExistence type="inferred from homology"/>
<keyword evidence="3" id="KW-0560">Oxidoreductase</keyword>
<dbReference type="EMBL" id="MCOK01000001">
    <property type="protein sequence ID" value="OOC54831.1"/>
    <property type="molecule type" value="Genomic_DNA"/>
</dbReference>
<name>A0A1V3C205_9ACTN</name>
<accession>A0A1V3C205</accession>
<evidence type="ECO:0000313" key="5">
    <source>
        <dbReference type="EMBL" id="OOC54831.1"/>
    </source>
</evidence>
<evidence type="ECO:0000313" key="6">
    <source>
        <dbReference type="Proteomes" id="UP000189004"/>
    </source>
</evidence>
<gene>
    <name evidence="5" type="ORF">NOSIN_14305</name>
</gene>
<dbReference type="Pfam" id="PF00106">
    <property type="entry name" value="adh_short"/>
    <property type="match status" value="1"/>
</dbReference>
<dbReference type="PANTHER" id="PTHR43490:SF99">
    <property type="entry name" value="SHORT-CHAIN DEHYDROGENASE_REDUCTASE"/>
    <property type="match status" value="1"/>
</dbReference>
<reference evidence="6" key="1">
    <citation type="submission" date="2016-08" db="EMBL/GenBank/DDBJ databases">
        <authorList>
            <person name="Tokovenko B."/>
            <person name="Kalinowski J."/>
        </authorList>
    </citation>
    <scope>NUCLEOTIDE SEQUENCE [LARGE SCALE GENOMIC DNA]</scope>
    <source>
        <strain evidence="6">UTMC102</strain>
    </source>
</reference>
<sequence>MEGVTVTTTAVALITGANKGIGLAIARLLAERGMTVLLGARDRERRAEAAAELRAEGVEVRPIALDVTDPDTVQAAAAHIDARFGRLDVLVDNAATSKGFHHLPGEADLDAVQRAFDTNVFGVVRVTNAMLPLLERSGAGRVVNVSSEAGSVTLMADTGGDLYRLPAQVDYPTSKAALNSLTVEYAKELREQGIRVNAVTPGLCATDFNKELGIPIPRTAADGAAVAVELAVGGFGDPTGGFFSEDGPVPW</sequence>
<keyword evidence="2" id="KW-0521">NADP</keyword>
<dbReference type="Proteomes" id="UP000189004">
    <property type="component" value="Unassembled WGS sequence"/>
</dbReference>
<keyword evidence="6" id="KW-1185">Reference proteome</keyword>
<dbReference type="OrthoDB" id="9781117at2"/>
<dbReference type="GO" id="GO:0016491">
    <property type="term" value="F:oxidoreductase activity"/>
    <property type="evidence" value="ECO:0007669"/>
    <property type="project" value="UniProtKB-KW"/>
</dbReference>
<evidence type="ECO:0000256" key="2">
    <source>
        <dbReference type="ARBA" id="ARBA00022857"/>
    </source>
</evidence>
<protein>
    <submittedName>
        <fullName evidence="5">Dehydrogenase</fullName>
    </submittedName>
</protein>
<organism evidence="5 6">
    <name type="scientific">Nocardiopsis sinuspersici</name>
    <dbReference type="NCBI Taxonomy" id="501010"/>
    <lineage>
        <taxon>Bacteria</taxon>
        <taxon>Bacillati</taxon>
        <taxon>Actinomycetota</taxon>
        <taxon>Actinomycetes</taxon>
        <taxon>Streptosporangiales</taxon>
        <taxon>Nocardiopsidaceae</taxon>
        <taxon>Nocardiopsis</taxon>
    </lineage>
</organism>
<dbReference type="PANTHER" id="PTHR43490">
    <property type="entry name" value="(+)-NEOMENTHOL DEHYDROGENASE"/>
    <property type="match status" value="1"/>
</dbReference>
<evidence type="ECO:0000256" key="4">
    <source>
        <dbReference type="RuleBase" id="RU000363"/>
    </source>
</evidence>
<comment type="caution">
    <text evidence="5">The sequence shown here is derived from an EMBL/GenBank/DDBJ whole genome shotgun (WGS) entry which is preliminary data.</text>
</comment>
<dbReference type="InterPro" id="IPR002347">
    <property type="entry name" value="SDR_fam"/>
</dbReference>